<reference evidence="1 2" key="1">
    <citation type="submission" date="2018-10" db="EMBL/GenBank/DDBJ databases">
        <title>Complete genome sequence of Malassezia restricta CBS 7877.</title>
        <authorList>
            <person name="Morand S.C."/>
            <person name="Bertignac M."/>
            <person name="Iltis A."/>
            <person name="Kolder I."/>
            <person name="Pirovano W."/>
            <person name="Jourdain R."/>
            <person name="Clavaud C."/>
        </authorList>
    </citation>
    <scope>NUCLEOTIDE SEQUENCE [LARGE SCALE GENOMIC DNA]</scope>
    <source>
        <strain evidence="1 2">CBS 7877</strain>
    </source>
</reference>
<keyword evidence="2" id="KW-1185">Reference proteome</keyword>
<protein>
    <submittedName>
        <fullName evidence="1">COP9 signalosome complex subunit 4</fullName>
    </submittedName>
</protein>
<dbReference type="PANTHER" id="PTHR10855:SF2">
    <property type="entry name" value="COP9 SIGNALOSOME COMPLEX SUBUNIT 4"/>
    <property type="match status" value="1"/>
</dbReference>
<dbReference type="VEuPathDB" id="FungiDB:DNF11_0984"/>
<dbReference type="Proteomes" id="UP000269793">
    <property type="component" value="Chromosome II"/>
</dbReference>
<dbReference type="PANTHER" id="PTHR10855">
    <property type="entry name" value="26S PROTEASOME NON-ATPASE REGULATORY SUBUNIT 12/COP9 SIGNALOSOME COMPLEX SUBUNIT 4"/>
    <property type="match status" value="1"/>
</dbReference>
<dbReference type="STRING" id="425264.A0A3G2S1T8"/>
<dbReference type="InterPro" id="IPR040134">
    <property type="entry name" value="PSMD12/CSN4"/>
</dbReference>
<dbReference type="GO" id="GO:0005829">
    <property type="term" value="C:cytosol"/>
    <property type="evidence" value="ECO:0007669"/>
    <property type="project" value="TreeGrafter"/>
</dbReference>
<evidence type="ECO:0000313" key="1">
    <source>
        <dbReference type="EMBL" id="AYO41934.1"/>
    </source>
</evidence>
<dbReference type="GO" id="GO:0008180">
    <property type="term" value="C:COP9 signalosome"/>
    <property type="evidence" value="ECO:0007669"/>
    <property type="project" value="TreeGrafter"/>
</dbReference>
<organism evidence="1 2">
    <name type="scientific">Malassezia restricta (strain ATCC 96810 / NBRC 103918 / CBS 7877)</name>
    <name type="common">Seborrheic dermatitis infection agent</name>
    <dbReference type="NCBI Taxonomy" id="425264"/>
    <lineage>
        <taxon>Eukaryota</taxon>
        <taxon>Fungi</taxon>
        <taxon>Dikarya</taxon>
        <taxon>Basidiomycota</taxon>
        <taxon>Ustilaginomycotina</taxon>
        <taxon>Malasseziomycetes</taxon>
        <taxon>Malasseziales</taxon>
        <taxon>Malasseziaceae</taxon>
        <taxon>Malassezia</taxon>
    </lineage>
</organism>
<dbReference type="AlphaFoldDB" id="A0A3G2S1T8"/>
<evidence type="ECO:0000313" key="2">
    <source>
        <dbReference type="Proteomes" id="UP000269793"/>
    </source>
</evidence>
<proteinExistence type="predicted"/>
<sequence>MTWAPQLEAVGRIASSEERIAQYTRLLEHALHDTPSASLPSLVRTYVDGAVLDPVNTTGAGLLVGRHMLAHLATQLAAAHIPANILCTIVSDTLATCEASSIMGDDELGPWRVLLAEQYASLSRWRDAAQALQSITPHAARRIPQLSFAQLCVRVVELWLHDLPSHVAEAEQAIKRANSAILEERDNKALVHELWSYHARVLAIQHRFMEAAARYMDLPHADMYAAVYAIISPPSAQRTSMLTRLAQHASAWPFAQTLHHAAEGRFLRPADLEALAPFLGGVPVQPDVFVEHNVCVALSFFSSVPLTQLTRLVGLEAHEHGVQACEAAVARLLSQGVLPTDTCWIDQVTQAVYLDAPDAEADREARISACLQALDAAHARLSA</sequence>
<gene>
    <name evidence="1" type="primary">csn-4</name>
    <name evidence="1" type="ORF">DNF11_0984</name>
</gene>
<dbReference type="InterPro" id="IPR036388">
    <property type="entry name" value="WH-like_DNA-bd_sf"/>
</dbReference>
<accession>A0A3G2S1T8</accession>
<name>A0A3G2S1T8_MALR7</name>
<dbReference type="Gene3D" id="1.10.10.10">
    <property type="entry name" value="Winged helix-like DNA-binding domain superfamily/Winged helix DNA-binding domain"/>
    <property type="match status" value="1"/>
</dbReference>
<dbReference type="EMBL" id="CP033149">
    <property type="protein sequence ID" value="AYO41934.1"/>
    <property type="molecule type" value="Genomic_DNA"/>
</dbReference>
<dbReference type="OrthoDB" id="295656at2759"/>